<evidence type="ECO:0000256" key="1">
    <source>
        <dbReference type="SAM" id="MobiDB-lite"/>
    </source>
</evidence>
<accession>E4WV51</accession>
<dbReference type="OrthoDB" id="10351580at2759"/>
<organism evidence="2">
    <name type="scientific">Oikopleura dioica</name>
    <name type="common">Tunicate</name>
    <dbReference type="NCBI Taxonomy" id="34765"/>
    <lineage>
        <taxon>Eukaryota</taxon>
        <taxon>Metazoa</taxon>
        <taxon>Chordata</taxon>
        <taxon>Tunicata</taxon>
        <taxon>Appendicularia</taxon>
        <taxon>Copelata</taxon>
        <taxon>Oikopleuridae</taxon>
        <taxon>Oikopleura</taxon>
    </lineage>
</organism>
<feature type="region of interest" description="Disordered" evidence="1">
    <location>
        <begin position="379"/>
        <end position="402"/>
    </location>
</feature>
<protein>
    <submittedName>
        <fullName evidence="2">Uncharacterized protein</fullName>
    </submittedName>
</protein>
<feature type="compositionally biased region" description="Polar residues" evidence="1">
    <location>
        <begin position="142"/>
        <end position="157"/>
    </location>
</feature>
<name>E4WV51_OIKDI</name>
<feature type="compositionally biased region" description="Polar residues" evidence="1">
    <location>
        <begin position="387"/>
        <end position="401"/>
    </location>
</feature>
<evidence type="ECO:0000313" key="2">
    <source>
        <dbReference type="EMBL" id="CBY21733.1"/>
    </source>
</evidence>
<reference evidence="2" key="1">
    <citation type="journal article" date="2010" name="Science">
        <title>Plasticity of animal genome architecture unmasked by rapid evolution of a pelagic tunicate.</title>
        <authorList>
            <person name="Denoeud F."/>
            <person name="Henriet S."/>
            <person name="Mungpakdee S."/>
            <person name="Aury J.M."/>
            <person name="Da Silva C."/>
            <person name="Brinkmann H."/>
            <person name="Mikhaleva J."/>
            <person name="Olsen L.C."/>
            <person name="Jubin C."/>
            <person name="Canestro C."/>
            <person name="Bouquet J.M."/>
            <person name="Danks G."/>
            <person name="Poulain J."/>
            <person name="Campsteijn C."/>
            <person name="Adamski M."/>
            <person name="Cross I."/>
            <person name="Yadetie F."/>
            <person name="Muffato M."/>
            <person name="Louis A."/>
            <person name="Butcher S."/>
            <person name="Tsagkogeorga G."/>
            <person name="Konrad A."/>
            <person name="Singh S."/>
            <person name="Jensen M.F."/>
            <person name="Cong E.H."/>
            <person name="Eikeseth-Otteraa H."/>
            <person name="Noel B."/>
            <person name="Anthouard V."/>
            <person name="Porcel B.M."/>
            <person name="Kachouri-Lafond R."/>
            <person name="Nishino A."/>
            <person name="Ugolini M."/>
            <person name="Chourrout P."/>
            <person name="Nishida H."/>
            <person name="Aasland R."/>
            <person name="Huzurbazar S."/>
            <person name="Westhof E."/>
            <person name="Delsuc F."/>
            <person name="Lehrach H."/>
            <person name="Reinhardt R."/>
            <person name="Weissenbach J."/>
            <person name="Roy S.W."/>
            <person name="Artiguenave F."/>
            <person name="Postlethwait J.H."/>
            <person name="Manak J.R."/>
            <person name="Thompson E.M."/>
            <person name="Jaillon O."/>
            <person name="Du Pasquier L."/>
            <person name="Boudinot P."/>
            <person name="Liberles D.A."/>
            <person name="Volff J.N."/>
            <person name="Philippe H."/>
            <person name="Lenhard B."/>
            <person name="Roest Crollius H."/>
            <person name="Wincker P."/>
            <person name="Chourrout D."/>
        </authorList>
    </citation>
    <scope>NUCLEOTIDE SEQUENCE [LARGE SCALE GENOMIC DNA]</scope>
</reference>
<keyword evidence="3" id="KW-1185">Reference proteome</keyword>
<feature type="region of interest" description="Disordered" evidence="1">
    <location>
        <begin position="46"/>
        <end position="85"/>
    </location>
</feature>
<evidence type="ECO:0000313" key="3">
    <source>
        <dbReference type="Proteomes" id="UP000001307"/>
    </source>
</evidence>
<feature type="compositionally biased region" description="Polar residues" evidence="1">
    <location>
        <begin position="66"/>
        <end position="84"/>
    </location>
</feature>
<dbReference type="AlphaFoldDB" id="E4WV51"/>
<feature type="region of interest" description="Disordered" evidence="1">
    <location>
        <begin position="129"/>
        <end position="164"/>
    </location>
</feature>
<dbReference type="EMBL" id="FN653017">
    <property type="protein sequence ID" value="CBY21733.1"/>
    <property type="molecule type" value="Genomic_DNA"/>
</dbReference>
<dbReference type="InParanoid" id="E4WV51"/>
<sequence>MFKHELVWFGNSIKSTDVLEDDLSACSTAQKAIDVIAKIKNNLQVENSTGSSGESPQSPGPSSETNSTSPLDLQQMSLSPTPRHNITDEEIDEMHQFLSDNPKVSSSDGALLFSTKFRKDITQELIDHLRSRRQQQQQQQQTSPQILPWQLNQQSPESIKRSTPPDYMEAHRLKQMKAILEASNGLNHNFLNNQLADPFAARAARQNRPIEPLQKRKPFIRLSFGEKHIIAKFIKENPNKTYPEYAKYFTDSWNRTVTARQIITTKENLEKWLDEAYKDCTQTHYKFVDEGSAQDGPMVMKRKRSRVMLTPEEREEISNFLADHGSEMTFNQIAEHFAARWGKDVNRTHIASIMRLREKQSDQAMQFNKRARITSQHLSLAAPRVSQPHSINPRSMLTPPSRSMPPMSGLDLFNMLPQEMQNHTSPDRAGSNCDKCPARFETRQELVAHYISSPDHLLPSPGHYRPGHILRSPDGAQKIVKNLSFGH</sequence>
<proteinExistence type="predicted"/>
<dbReference type="Proteomes" id="UP000001307">
    <property type="component" value="Unassembled WGS sequence"/>
</dbReference>
<feature type="compositionally biased region" description="Low complexity" evidence="1">
    <location>
        <begin position="48"/>
        <end position="65"/>
    </location>
</feature>
<gene>
    <name evidence="2" type="ORF">GSOID_T00009508001</name>
</gene>